<protein>
    <submittedName>
        <fullName evidence="4">Integration host factor subunit beta</fullName>
    </submittedName>
</protein>
<dbReference type="GO" id="GO:0005829">
    <property type="term" value="C:cytosol"/>
    <property type="evidence" value="ECO:0007669"/>
    <property type="project" value="TreeGrafter"/>
</dbReference>
<dbReference type="Proteomes" id="UP000736856">
    <property type="component" value="Unassembled WGS sequence"/>
</dbReference>
<dbReference type="InterPro" id="IPR010992">
    <property type="entry name" value="IHF-like_DNA-bd_dom_sf"/>
</dbReference>
<evidence type="ECO:0000313" key="4">
    <source>
        <dbReference type="EMBL" id="MBL0848677.1"/>
    </source>
</evidence>
<comment type="similarity">
    <text evidence="1 3">Belongs to the bacterial histone-like protein family.</text>
</comment>
<dbReference type="EMBL" id="SEOL01000001">
    <property type="protein sequence ID" value="MBL0848677.1"/>
    <property type="molecule type" value="Genomic_DNA"/>
</dbReference>
<dbReference type="AlphaFoldDB" id="A0A937AJ59"/>
<evidence type="ECO:0000256" key="3">
    <source>
        <dbReference type="RuleBase" id="RU003939"/>
    </source>
</evidence>
<accession>A0A937AJ59</accession>
<organism evidence="4 5">
    <name type="scientific">Candidatus Liberibacter ctenarytainae</name>
    <dbReference type="NCBI Taxonomy" id="2020335"/>
    <lineage>
        <taxon>Bacteria</taxon>
        <taxon>Pseudomonadati</taxon>
        <taxon>Pseudomonadota</taxon>
        <taxon>Alphaproteobacteria</taxon>
        <taxon>Hyphomicrobiales</taxon>
        <taxon>Rhizobiaceae</taxon>
        <taxon>Liberibacter</taxon>
    </lineage>
</organism>
<dbReference type="PANTHER" id="PTHR33175">
    <property type="entry name" value="DNA-BINDING PROTEIN HU"/>
    <property type="match status" value="1"/>
</dbReference>
<dbReference type="Gene3D" id="4.10.520.10">
    <property type="entry name" value="IHF-like DNA-binding proteins"/>
    <property type="match status" value="1"/>
</dbReference>
<dbReference type="SMART" id="SM00411">
    <property type="entry name" value="BHL"/>
    <property type="match status" value="1"/>
</dbReference>
<dbReference type="GO" id="GO:0030527">
    <property type="term" value="F:structural constituent of chromatin"/>
    <property type="evidence" value="ECO:0007669"/>
    <property type="project" value="InterPro"/>
</dbReference>
<proteinExistence type="inferred from homology"/>
<keyword evidence="2" id="KW-0238">DNA-binding</keyword>
<evidence type="ECO:0000256" key="1">
    <source>
        <dbReference type="ARBA" id="ARBA00010529"/>
    </source>
</evidence>
<comment type="caution">
    <text evidence="4">The sequence shown here is derived from an EMBL/GenBank/DDBJ whole genome shotgun (WGS) entry which is preliminary data.</text>
</comment>
<evidence type="ECO:0000313" key="5">
    <source>
        <dbReference type="Proteomes" id="UP000736856"/>
    </source>
</evidence>
<dbReference type="PANTHER" id="PTHR33175:SF5">
    <property type="entry name" value="INTEGRATION HOST FACTOR SUBUNIT BETA"/>
    <property type="match status" value="1"/>
</dbReference>
<reference evidence="4" key="1">
    <citation type="submission" date="2019-02" db="EMBL/GenBank/DDBJ databases">
        <title>A novel Candidatus Liberibacter species associated with the New Zealand native fuchsia psyllid, Ctenarytaina fuchsiae.</title>
        <authorList>
            <person name="Thompson S.M."/>
            <person name="Jorgensen N."/>
            <person name="David C."/>
            <person name="Bulman S.R."/>
            <person name="Smith G.R."/>
        </authorList>
    </citation>
    <scope>NUCLEOTIDE SEQUENCE</scope>
    <source>
        <strain evidence="4">Oxford</strain>
    </source>
</reference>
<dbReference type="InterPro" id="IPR000119">
    <property type="entry name" value="Hist_DNA-bd"/>
</dbReference>
<evidence type="ECO:0000256" key="2">
    <source>
        <dbReference type="ARBA" id="ARBA00023125"/>
    </source>
</evidence>
<dbReference type="GO" id="GO:0003677">
    <property type="term" value="F:DNA binding"/>
    <property type="evidence" value="ECO:0007669"/>
    <property type="project" value="UniProtKB-KW"/>
</dbReference>
<dbReference type="CDD" id="cd13836">
    <property type="entry name" value="IHF_B"/>
    <property type="match status" value="1"/>
</dbReference>
<gene>
    <name evidence="4" type="ORF">EU981_01020</name>
</gene>
<name>A0A937AJ59_9HYPH</name>
<dbReference type="PRINTS" id="PR01727">
    <property type="entry name" value="DNABINDINGHU"/>
</dbReference>
<dbReference type="Pfam" id="PF00216">
    <property type="entry name" value="Bac_DNA_binding"/>
    <property type="match status" value="1"/>
</dbReference>
<sequence length="102" mass="11629">MIKSSLIDSIAKRNPHISHKDIVKMVNTLLEEMTLALAMGKRVEIRGFGIFSVRKRPARLGRSPHTREVISIKEKWIPFFKSGKNLKERLNLVDNAMSKSEG</sequence>
<dbReference type="SUPFAM" id="SSF47729">
    <property type="entry name" value="IHF-like DNA-binding proteins"/>
    <property type="match status" value="1"/>
</dbReference>
<dbReference type="NCBIfam" id="NF001222">
    <property type="entry name" value="PRK00199.1"/>
    <property type="match status" value="1"/>
</dbReference>